<evidence type="ECO:0000256" key="2">
    <source>
        <dbReference type="ARBA" id="ARBA00005167"/>
    </source>
</evidence>
<dbReference type="PANTHER" id="PTHR12588">
    <property type="entry name" value="MYOINOSITOL OXYGENASE"/>
    <property type="match status" value="1"/>
</dbReference>
<evidence type="ECO:0000256" key="4">
    <source>
        <dbReference type="ARBA" id="ARBA00010928"/>
    </source>
</evidence>
<feature type="binding site" evidence="13">
    <location>
        <begin position="457"/>
        <end position="458"/>
    </location>
    <ligand>
        <name>substrate</name>
    </ligand>
</feature>
<dbReference type="Proteomes" id="UP001515480">
    <property type="component" value="Unassembled WGS sequence"/>
</dbReference>
<feature type="binding site" evidence="13">
    <location>
        <position position="340"/>
    </location>
    <ligand>
        <name>substrate</name>
    </ligand>
</feature>
<evidence type="ECO:0000259" key="16">
    <source>
        <dbReference type="Pfam" id="PF22725"/>
    </source>
</evidence>
<comment type="cofactor">
    <cofactor evidence="14">
        <name>Fe cation</name>
        <dbReference type="ChEBI" id="CHEBI:24875"/>
    </cofactor>
    <text evidence="14">Binds 2 iron ions per subunit.</text>
</comment>
<evidence type="ECO:0000256" key="9">
    <source>
        <dbReference type="ARBA" id="ARBA00023002"/>
    </source>
</evidence>
<evidence type="ECO:0000256" key="13">
    <source>
        <dbReference type="PIRSR" id="PIRSR607828-1"/>
    </source>
</evidence>
<evidence type="ECO:0000256" key="8">
    <source>
        <dbReference type="ARBA" id="ARBA00022723"/>
    </source>
</evidence>
<comment type="similarity">
    <text evidence="4">Belongs to the Gfo/Idh/MocA family.</text>
</comment>
<evidence type="ECO:0000256" key="10">
    <source>
        <dbReference type="ARBA" id="ARBA00023004"/>
    </source>
</evidence>
<evidence type="ECO:0000256" key="14">
    <source>
        <dbReference type="PIRSR" id="PIRSR607828-2"/>
    </source>
</evidence>
<evidence type="ECO:0000256" key="3">
    <source>
        <dbReference type="ARBA" id="ARBA00005286"/>
    </source>
</evidence>
<keyword evidence="10 14" id="KW-0408">Iron</keyword>
<evidence type="ECO:0000256" key="12">
    <source>
        <dbReference type="ARBA" id="ARBA00048271"/>
    </source>
</evidence>
<dbReference type="Pfam" id="PF05153">
    <property type="entry name" value="MIOX"/>
    <property type="match status" value="1"/>
</dbReference>
<evidence type="ECO:0000313" key="17">
    <source>
        <dbReference type="EMBL" id="KAL1514982.1"/>
    </source>
</evidence>
<evidence type="ECO:0000256" key="11">
    <source>
        <dbReference type="ARBA" id="ARBA00029668"/>
    </source>
</evidence>
<dbReference type="PANTHER" id="PTHR12588:SF0">
    <property type="entry name" value="INOSITOL OXYGENASE"/>
    <property type="match status" value="1"/>
</dbReference>
<feature type="domain" description="GFO/IDH/MocA-like oxidoreductase" evidence="16">
    <location>
        <begin position="133"/>
        <end position="249"/>
    </location>
</feature>
<dbReference type="InterPro" id="IPR000683">
    <property type="entry name" value="Gfo/Idh/MocA-like_OxRdtase_N"/>
</dbReference>
<keyword evidence="18" id="KW-1185">Reference proteome</keyword>
<protein>
    <recommendedName>
        <fullName evidence="6">Inositol oxygenase</fullName>
        <ecNumber evidence="5">1.13.99.1</ecNumber>
    </recommendedName>
    <alternativeName>
        <fullName evidence="11">Myo-inositol oxygenase</fullName>
    </alternativeName>
</protein>
<evidence type="ECO:0000259" key="15">
    <source>
        <dbReference type="Pfam" id="PF01408"/>
    </source>
</evidence>
<comment type="similarity">
    <text evidence="3">Belongs to the myo-inositol oxygenase family.</text>
</comment>
<accession>A0AB34J9G8</accession>
<dbReference type="EMBL" id="JBGBPQ010000012">
    <property type="protein sequence ID" value="KAL1514982.1"/>
    <property type="molecule type" value="Genomic_DNA"/>
</dbReference>
<feature type="binding site" evidence="13">
    <location>
        <begin position="536"/>
        <end position="537"/>
    </location>
    <ligand>
        <name>substrate</name>
    </ligand>
</feature>
<name>A0AB34J9G8_PRYPA</name>
<feature type="binding site" evidence="14">
    <location>
        <position position="432"/>
    </location>
    <ligand>
        <name>Fe cation</name>
        <dbReference type="ChEBI" id="CHEBI:24875"/>
        <label>1</label>
    </ligand>
</feature>
<sequence length="604" mass="68200">MAATSTIGVAIAGMGRAGHIHLECLRVRDDVNLLYLVDPVVKAEDLDMPSGTKLVSTLAEALVDPAVDVVIVATPTPTHAPCIHAALRAKKHVFAEKPLCCEPMEAPALFAEAEKNNVLLFTALNRRHDPQILAAKKKLESGEMGRPLSITLLSGDYPYPSPLYLRTCGTLYQDCSIHDFDYVTWLLGEEPRALRSKGHTSDEERSQGTFEHACTHMSFKSGVEATFIHTRVAPSYDHRLDITCEKGTIQVVNPPRGEKPMTFRQRFDDSYIAQMSYFLLKVRSGDVQPNITLERTQADANMHVTWQMLESLSESCLESARDKNAEIRFDEHAKAPAALRTYNMDTAAAVRDLYREMRTKQTLEHVKRLREKYGKLELEMTVWEAIDSLGGFVDVSDPDVSLPNLVHLFQTAEGLREMGLPDWMQLTGLLHDMGKVIYKRGCDEDGTSSAKQYSVVGDTFIVGCALPDACIFPEFNSENLDASNPELTTKLGIYEPGCGLDNTYVAYGHDEYLYEVLRQNPGVKLPEEALYVIRYHSLYPWHAQGAYLELESDLDRKMKGWVKLFSQHDLYTKKNIYFTEEKMAEMREYYDGLIKKYLPEKLLF</sequence>
<gene>
    <name evidence="17" type="ORF">AB1Y20_004057</name>
</gene>
<dbReference type="SUPFAM" id="SSF109604">
    <property type="entry name" value="HD-domain/PDEase-like"/>
    <property type="match status" value="1"/>
</dbReference>
<comment type="catalytic activity">
    <reaction evidence="12">
        <text>myo-inositol + O2 = D-glucuronate + H2O + H(+)</text>
        <dbReference type="Rhea" id="RHEA:23696"/>
        <dbReference type="ChEBI" id="CHEBI:15377"/>
        <dbReference type="ChEBI" id="CHEBI:15378"/>
        <dbReference type="ChEBI" id="CHEBI:15379"/>
        <dbReference type="ChEBI" id="CHEBI:17268"/>
        <dbReference type="ChEBI" id="CHEBI:58720"/>
        <dbReference type="EC" id="1.13.99.1"/>
    </reaction>
</comment>
<keyword evidence="9" id="KW-0560">Oxidoreductase</keyword>
<keyword evidence="7" id="KW-0963">Cytoplasm</keyword>
<dbReference type="GO" id="GO:0005737">
    <property type="term" value="C:cytoplasm"/>
    <property type="evidence" value="ECO:0007669"/>
    <property type="project" value="UniProtKB-SubCell"/>
</dbReference>
<feature type="domain" description="Gfo/Idh/MocA-like oxidoreductase N-terminal" evidence="15">
    <location>
        <begin position="7"/>
        <end position="122"/>
    </location>
</feature>
<dbReference type="SUPFAM" id="SSF51735">
    <property type="entry name" value="NAD(P)-binding Rossmann-fold domains"/>
    <property type="match status" value="1"/>
</dbReference>
<feature type="binding site" evidence="14">
    <location>
        <position position="407"/>
    </location>
    <ligand>
        <name>Fe cation</name>
        <dbReference type="ChEBI" id="CHEBI:24875"/>
        <label>1</label>
    </ligand>
</feature>
<feature type="binding site" evidence="13">
    <location>
        <begin position="394"/>
        <end position="396"/>
    </location>
    <ligand>
        <name>substrate</name>
    </ligand>
</feature>
<dbReference type="Gene3D" id="1.10.3210.10">
    <property type="entry name" value="Hypothetical protein af1432"/>
    <property type="match status" value="1"/>
</dbReference>
<dbReference type="InterPro" id="IPR036291">
    <property type="entry name" value="NAD(P)-bd_dom_sf"/>
</dbReference>
<dbReference type="InterPro" id="IPR055170">
    <property type="entry name" value="GFO_IDH_MocA-like_dom"/>
</dbReference>
<dbReference type="Pfam" id="PF22725">
    <property type="entry name" value="GFO_IDH_MocA_C3"/>
    <property type="match status" value="1"/>
</dbReference>
<evidence type="ECO:0000256" key="5">
    <source>
        <dbReference type="ARBA" id="ARBA00011919"/>
    </source>
</evidence>
<evidence type="ECO:0000256" key="1">
    <source>
        <dbReference type="ARBA" id="ARBA00004496"/>
    </source>
</evidence>
<comment type="pathway">
    <text evidence="2">Polyol metabolism; myo-inositol degradation into D-glucuronate; D-glucuronate from myo-inositol: step 1/1.</text>
</comment>
<dbReference type="EC" id="1.13.99.1" evidence="5"/>
<evidence type="ECO:0000313" key="18">
    <source>
        <dbReference type="Proteomes" id="UP001515480"/>
    </source>
</evidence>
<dbReference type="GO" id="GO:0005506">
    <property type="term" value="F:iron ion binding"/>
    <property type="evidence" value="ECO:0007669"/>
    <property type="project" value="InterPro"/>
</dbReference>
<feature type="binding site" evidence="14">
    <location>
        <position position="569"/>
    </location>
    <ligand>
        <name>Fe cation</name>
        <dbReference type="ChEBI" id="CHEBI:24875"/>
        <label>1</label>
    </ligand>
</feature>
<dbReference type="AlphaFoldDB" id="A0AB34J9G8"/>
<keyword evidence="8 14" id="KW-0479">Metal-binding</keyword>
<proteinExistence type="inferred from homology"/>
<dbReference type="Gene3D" id="3.40.50.720">
    <property type="entry name" value="NAD(P)-binding Rossmann-like Domain"/>
    <property type="match status" value="1"/>
</dbReference>
<evidence type="ECO:0000256" key="6">
    <source>
        <dbReference type="ARBA" id="ARBA00019269"/>
    </source>
</evidence>
<feature type="binding site" evidence="14">
    <location>
        <position position="536"/>
    </location>
    <ligand>
        <name>Fe cation</name>
        <dbReference type="ChEBI" id="CHEBI:24875"/>
        <label>1</label>
    </ligand>
</feature>
<evidence type="ECO:0000256" key="7">
    <source>
        <dbReference type="ARBA" id="ARBA00022490"/>
    </source>
</evidence>
<dbReference type="Gene3D" id="3.30.360.10">
    <property type="entry name" value="Dihydrodipicolinate Reductase, domain 2"/>
    <property type="match status" value="1"/>
</dbReference>
<dbReference type="InterPro" id="IPR007828">
    <property type="entry name" value="Inositol_oxygenase"/>
</dbReference>
<feature type="binding site" evidence="13">
    <location>
        <position position="435"/>
    </location>
    <ligand>
        <name>substrate</name>
    </ligand>
</feature>
<dbReference type="Pfam" id="PF01408">
    <property type="entry name" value="GFO_IDH_MocA"/>
    <property type="match status" value="1"/>
</dbReference>
<dbReference type="SUPFAM" id="SSF55347">
    <property type="entry name" value="Glyceraldehyde-3-phosphate dehydrogenase-like, C-terminal domain"/>
    <property type="match status" value="1"/>
</dbReference>
<organism evidence="17 18">
    <name type="scientific">Prymnesium parvum</name>
    <name type="common">Toxic golden alga</name>
    <dbReference type="NCBI Taxonomy" id="97485"/>
    <lineage>
        <taxon>Eukaryota</taxon>
        <taxon>Haptista</taxon>
        <taxon>Haptophyta</taxon>
        <taxon>Prymnesiophyceae</taxon>
        <taxon>Prymnesiales</taxon>
        <taxon>Prymnesiaceae</taxon>
        <taxon>Prymnesium</taxon>
    </lineage>
</organism>
<dbReference type="GO" id="GO:0050113">
    <property type="term" value="F:inositol oxygenase activity"/>
    <property type="evidence" value="ECO:0007669"/>
    <property type="project" value="UniProtKB-EC"/>
</dbReference>
<comment type="caution">
    <text evidence="17">The sequence shown here is derived from an EMBL/GenBank/DDBJ whole genome shotgun (WGS) entry which is preliminary data.</text>
</comment>
<feature type="binding site" evidence="14">
    <location>
        <position position="431"/>
    </location>
    <ligand>
        <name>Fe cation</name>
        <dbReference type="ChEBI" id="CHEBI:24875"/>
        <label>1</label>
    </ligand>
</feature>
<dbReference type="GO" id="GO:0019310">
    <property type="term" value="P:inositol catabolic process"/>
    <property type="evidence" value="ECO:0007669"/>
    <property type="project" value="InterPro"/>
</dbReference>
<feature type="binding site" evidence="14">
    <location>
        <position position="509"/>
    </location>
    <ligand>
        <name>Fe cation</name>
        <dbReference type="ChEBI" id="CHEBI:24875"/>
        <label>1</label>
    </ligand>
</feature>
<dbReference type="GO" id="GO:0000166">
    <property type="term" value="F:nucleotide binding"/>
    <property type="evidence" value="ECO:0007669"/>
    <property type="project" value="InterPro"/>
</dbReference>
<reference evidence="17 18" key="1">
    <citation type="journal article" date="2024" name="Science">
        <title>Giant polyketide synthase enzymes in the biosynthesis of giant marine polyether toxins.</title>
        <authorList>
            <person name="Fallon T.R."/>
            <person name="Shende V.V."/>
            <person name="Wierzbicki I.H."/>
            <person name="Pendleton A.L."/>
            <person name="Watervoot N.F."/>
            <person name="Auber R.P."/>
            <person name="Gonzalez D.J."/>
            <person name="Wisecaver J.H."/>
            <person name="Moore B.S."/>
        </authorList>
    </citation>
    <scope>NUCLEOTIDE SEQUENCE [LARGE SCALE GENOMIC DNA]</scope>
    <source>
        <strain evidence="17 18">12B1</strain>
    </source>
</reference>
<comment type="subcellular location">
    <subcellularLocation>
        <location evidence="1">Cytoplasm</location>
    </subcellularLocation>
</comment>